<organism evidence="2 3">
    <name type="scientific">Aquisalinus flavus</name>
    <dbReference type="NCBI Taxonomy" id="1526572"/>
    <lineage>
        <taxon>Bacteria</taxon>
        <taxon>Pseudomonadati</taxon>
        <taxon>Pseudomonadota</taxon>
        <taxon>Alphaproteobacteria</taxon>
        <taxon>Parvularculales</taxon>
        <taxon>Parvularculaceae</taxon>
        <taxon>Aquisalinus</taxon>
    </lineage>
</organism>
<accession>A0A8J2Y496</accession>
<proteinExistence type="predicted"/>
<name>A0A8J2Y496_9PROT</name>
<feature type="transmembrane region" description="Helical" evidence="1">
    <location>
        <begin position="120"/>
        <end position="139"/>
    </location>
</feature>
<dbReference type="EMBL" id="BMGH01000001">
    <property type="protein sequence ID" value="GGD16691.1"/>
    <property type="molecule type" value="Genomic_DNA"/>
</dbReference>
<keyword evidence="3" id="KW-1185">Reference proteome</keyword>
<dbReference type="Proteomes" id="UP000613582">
    <property type="component" value="Unassembled WGS sequence"/>
</dbReference>
<sequence>MIEYRKRESILEKTERIYRLTGDEVQMVRPDGYVWGLKLAEIATIRVAYAPTRSKTNRYLATIIDRKKARLQYDNMHFAGIADFEDRSVTFSEFTRFLIDRVQSASPTARLMAGAPAASYVGQLAFVAVVFFGLALVIFSLPVSFGNLAITFFIKAGIIVVFLPFLFRWIVKGRPRQVAFDAIPQDYLPKPGIMARGDGSAVGD</sequence>
<comment type="caution">
    <text evidence="2">The sequence shown here is derived from an EMBL/GenBank/DDBJ whole genome shotgun (WGS) entry which is preliminary data.</text>
</comment>
<keyword evidence="1" id="KW-0812">Transmembrane</keyword>
<evidence type="ECO:0000313" key="2">
    <source>
        <dbReference type="EMBL" id="GGD16691.1"/>
    </source>
</evidence>
<keyword evidence="1" id="KW-1133">Transmembrane helix</keyword>
<keyword evidence="1" id="KW-0472">Membrane</keyword>
<feature type="transmembrane region" description="Helical" evidence="1">
    <location>
        <begin position="145"/>
        <end position="167"/>
    </location>
</feature>
<reference evidence="2" key="1">
    <citation type="journal article" date="2014" name="Int. J. Syst. Evol. Microbiol.">
        <title>Complete genome sequence of Corynebacterium casei LMG S-19264T (=DSM 44701T), isolated from a smear-ripened cheese.</title>
        <authorList>
            <consortium name="US DOE Joint Genome Institute (JGI-PGF)"/>
            <person name="Walter F."/>
            <person name="Albersmeier A."/>
            <person name="Kalinowski J."/>
            <person name="Ruckert C."/>
        </authorList>
    </citation>
    <scope>NUCLEOTIDE SEQUENCE</scope>
    <source>
        <strain evidence="2">CGMCC 1.12921</strain>
    </source>
</reference>
<evidence type="ECO:0000256" key="1">
    <source>
        <dbReference type="SAM" id="Phobius"/>
    </source>
</evidence>
<evidence type="ECO:0000313" key="3">
    <source>
        <dbReference type="Proteomes" id="UP000613582"/>
    </source>
</evidence>
<protein>
    <submittedName>
        <fullName evidence="2">Uncharacterized protein</fullName>
    </submittedName>
</protein>
<dbReference type="AlphaFoldDB" id="A0A8J2Y496"/>
<dbReference type="RefSeq" id="WP_188157927.1">
    <property type="nucleotide sequence ID" value="NZ_BMGH01000001.1"/>
</dbReference>
<gene>
    <name evidence="2" type="ORF">GCM10011342_26810</name>
</gene>
<reference evidence="2" key="2">
    <citation type="submission" date="2020-09" db="EMBL/GenBank/DDBJ databases">
        <authorList>
            <person name="Sun Q."/>
            <person name="Zhou Y."/>
        </authorList>
    </citation>
    <scope>NUCLEOTIDE SEQUENCE</scope>
    <source>
        <strain evidence="2">CGMCC 1.12921</strain>
    </source>
</reference>